<evidence type="ECO:0000256" key="1">
    <source>
        <dbReference type="SAM" id="Phobius"/>
    </source>
</evidence>
<protein>
    <recommendedName>
        <fullName evidence="4">EamA domain-containing protein</fullName>
    </recommendedName>
</protein>
<sequence>MTLFQILYLALYSLGMVMGQILFKLSSESQAKVWASSIEYSYLGKFFSLISDGYFVSAIALYFLLSGFWVWILSFTPISSAYPFVALSFVITPLLGSVIFSETLELKNYLSMAFIFCGILILVD</sequence>
<organism evidence="2 3">
    <name type="scientific">Aeromonas jandaei</name>
    <dbReference type="NCBI Taxonomy" id="650"/>
    <lineage>
        <taxon>Bacteria</taxon>
        <taxon>Pseudomonadati</taxon>
        <taxon>Pseudomonadota</taxon>
        <taxon>Gammaproteobacteria</taxon>
        <taxon>Aeromonadales</taxon>
        <taxon>Aeromonadaceae</taxon>
        <taxon>Aeromonas</taxon>
    </lineage>
</organism>
<evidence type="ECO:0008006" key="4">
    <source>
        <dbReference type="Google" id="ProtNLM"/>
    </source>
</evidence>
<evidence type="ECO:0000313" key="2">
    <source>
        <dbReference type="EMBL" id="QWL62253.1"/>
    </source>
</evidence>
<dbReference type="EMBL" id="CP053881">
    <property type="protein sequence ID" value="QWL62253.1"/>
    <property type="molecule type" value="Genomic_DNA"/>
</dbReference>
<dbReference type="InterPro" id="IPR037185">
    <property type="entry name" value="EmrE-like"/>
</dbReference>
<dbReference type="AlphaFoldDB" id="A0ABD7EMM9"/>
<keyword evidence="1" id="KW-0812">Transmembrane</keyword>
<proteinExistence type="predicted"/>
<accession>A0ABD7EMM9</accession>
<name>A0ABD7EMM9_AERJA</name>
<gene>
    <name evidence="2" type="ORF">HQ399_08335</name>
</gene>
<dbReference type="RefSeq" id="WP_071180780.1">
    <property type="nucleotide sequence ID" value="NZ_CP053881.1"/>
</dbReference>
<dbReference type="Proteomes" id="UP000679312">
    <property type="component" value="Chromosome"/>
</dbReference>
<evidence type="ECO:0000313" key="3">
    <source>
        <dbReference type="Proteomes" id="UP000679312"/>
    </source>
</evidence>
<feature type="transmembrane region" description="Helical" evidence="1">
    <location>
        <begin position="106"/>
        <end position="123"/>
    </location>
</feature>
<feature type="transmembrane region" description="Helical" evidence="1">
    <location>
        <begin position="54"/>
        <end position="74"/>
    </location>
</feature>
<reference evidence="2 3" key="1">
    <citation type="journal article" date="2021" name="Front. Microbiol.">
        <title>Prevalence and Genetic Analysis of Chromosomal mcr-3/7 in Aeromonas From U.S. Animal-Derived Samples.</title>
        <authorList>
            <person name="Wang Y."/>
            <person name="Hou N."/>
            <person name="Rasooly R."/>
            <person name="Gu Y."/>
            <person name="He X."/>
        </authorList>
    </citation>
    <scope>NUCLEOTIDE SEQUENCE [LARGE SCALE GENOMIC DNA]</scope>
    <source>
        <strain evidence="2 3">4608</strain>
    </source>
</reference>
<dbReference type="Gene3D" id="1.10.3730.20">
    <property type="match status" value="1"/>
</dbReference>
<feature type="transmembrane region" description="Helical" evidence="1">
    <location>
        <begin position="81"/>
        <end position="100"/>
    </location>
</feature>
<keyword evidence="1" id="KW-0472">Membrane</keyword>
<dbReference type="SUPFAM" id="SSF103481">
    <property type="entry name" value="Multidrug resistance efflux transporter EmrE"/>
    <property type="match status" value="1"/>
</dbReference>
<keyword evidence="1" id="KW-1133">Transmembrane helix</keyword>